<feature type="compositionally biased region" description="Basic and acidic residues" evidence="1">
    <location>
        <begin position="112"/>
        <end position="121"/>
    </location>
</feature>
<dbReference type="GO" id="GO:0051014">
    <property type="term" value="P:actin filament severing"/>
    <property type="evidence" value="ECO:0007669"/>
    <property type="project" value="TreeGrafter"/>
</dbReference>
<evidence type="ECO:0000259" key="3">
    <source>
        <dbReference type="Pfam" id="PF25480"/>
    </source>
</evidence>
<keyword evidence="5" id="KW-1185">Reference proteome</keyword>
<dbReference type="InterPro" id="IPR029006">
    <property type="entry name" value="ADF-H/Gelsolin-like_dom_sf"/>
</dbReference>
<feature type="compositionally biased region" description="Low complexity" evidence="1">
    <location>
        <begin position="137"/>
        <end position="146"/>
    </location>
</feature>
<organism evidence="4 5">
    <name type="scientific">Imshaugia aleurites</name>
    <dbReference type="NCBI Taxonomy" id="172621"/>
    <lineage>
        <taxon>Eukaryota</taxon>
        <taxon>Fungi</taxon>
        <taxon>Dikarya</taxon>
        <taxon>Ascomycota</taxon>
        <taxon>Pezizomycotina</taxon>
        <taxon>Lecanoromycetes</taxon>
        <taxon>OSLEUM clade</taxon>
        <taxon>Lecanoromycetidae</taxon>
        <taxon>Lecanorales</taxon>
        <taxon>Lecanorineae</taxon>
        <taxon>Parmeliaceae</taxon>
        <taxon>Imshaugia</taxon>
    </lineage>
</organism>
<feature type="compositionally biased region" description="Basic and acidic residues" evidence="1">
    <location>
        <begin position="21"/>
        <end position="58"/>
    </location>
</feature>
<evidence type="ECO:0000256" key="1">
    <source>
        <dbReference type="SAM" id="MobiDB-lite"/>
    </source>
</evidence>
<dbReference type="Pfam" id="PF13254">
    <property type="entry name" value="DUF4045"/>
    <property type="match status" value="1"/>
</dbReference>
<dbReference type="GO" id="GO:0005546">
    <property type="term" value="F:phosphatidylinositol-4,5-bisphosphate binding"/>
    <property type="evidence" value="ECO:0007669"/>
    <property type="project" value="TreeGrafter"/>
</dbReference>
<dbReference type="GO" id="GO:0005737">
    <property type="term" value="C:cytoplasm"/>
    <property type="evidence" value="ECO:0007669"/>
    <property type="project" value="TreeGrafter"/>
</dbReference>
<comment type="caution">
    <text evidence="4">The sequence shown here is derived from an EMBL/GenBank/DDBJ whole genome shotgun (WGS) entry which is preliminary data.</text>
</comment>
<feature type="compositionally biased region" description="Polar residues" evidence="1">
    <location>
        <begin position="451"/>
        <end position="467"/>
    </location>
</feature>
<sequence>MPVTTDTDGSEDVNDFLLRIRDLSRRRDMEDEERTRKLEEEIVQGRKERSARRAERARSISPTKDQSSHAGTPSSIRSGTGMSSQEDFSNTISFQPPPKDLPDETNGGPTKINDRSSDALPRELPQPPPKPLNISTPSPSAAMAPSRAGTLSWQQRPSSRGSTGPSSRPLSVAASEKPASTSRSTAADLAPTNGDGVPRSQISQTLGSKDPTWFKQTQDRGLGSAAFRRNQDDLSDTASMVGSKPLPGMSRESTAEPEDRTGLAPDSARAASPSREGSIRGISGLSHTYSQSALLASTAGMRSPLPTMGSQRFDPPSNASPSTGPNSAIARTPAMSPSQGRLAPEHPDRPGSPTKGLGGFVQSAMLKRSDSVNKRWSAQAGPGLRRGNSVASNRGGYEGTRYPVGDITPLKDSRPDRMSRENSTETTSKPGSSHSDVTLTQGPIEDERTSDATPLASTEPNSGQDQVSKPAPMNSKPPPLSKRQDDDEPTMSPPASPSKKWSPTKASWLENAINRPDSPKFKSPAPQQPAWMSEINRAKHQRGSTDLSRGGNFKEVATGGLIRSPPPGAGYRPPGIGGLPNGFSAGVAARSRNGSPERFSQRHESPKATDDNDDPQEPSSPHTPPRIDSATKVDTFGEPRVDEKPADSPSAKTSESQLSSSRRSLTTAKPKPETPPKTDFKSTLKSRQASGGAKNKDEPEFKNVFGNLKRTQTQNYKAPDELKDNILRGKAGLALTGGPKRTEPKDEFRKSILKKKEGMLVPSASTRITSASTKSQERTVPEAIAKRQGLTRSERGLGSDGPEGVREPVEVEALARLQHLRDKPKVAPPGKPPKAVANVEKDPAPTGALGGAFTSSLAGVLQRGPLPMVNSGKPAATQSSGDDQGSHSIVRPNDEEAASVGPQLNHATKARARGPKRRLPTASKQDAARDTPSPQPEPPTKSSVTENRPLGSTHVAKAQTFPPFVSKPESRPLSNITHNNNNNNRKTSQPSTPRKTSTGVGQSLDVKTSSPTSHGLGKDLHDKHLPVVKAKPTLNPKDTKTPPPFTPATGSLPDTPLKRFAGQEALGGSSRSTSGQEGGEPAPVEADGPKPSVKSAAAMWGQSPVQLPQTRSPVKLATRKDEEAAREEAGLGSKVSARNPVGLGIETTKLSLDQGLPSPATPSPRSPPIPGKKPASIANRVMSSTLPSPATGAPPSPATTQSTKASRTHPSEASDLFTDVFDEFPSSKTNISIDTQAILDPRSSDDISPKIKTLRKQIFEITDNGKSVPVPSQQEHILFEGCLYLCTHVFGTLTGTRTTEVYLWCGDGVPTSSVEEAQLFAKKVAKDNNGKLIILNQGKETTNFFQALGGIVITRRGSGGRPGSSSGPEGTYVLCGRRHVGQIAFDEVDFTPRSLCKGFPYIVSARSGNLYLWKGSGSGADELGCARLIGMDLGLTGEIEEVEEGQEPDAFWQSFPGGKRDASTAEGASVGYWHLKPSCEKYTTRLYGIDVEAPRPKSGSGFMQWGRRGSAPADTNAATTAQIREIMPFAQLDLMDDGVFVLDTFFEIFVILSIRSLAPAPQHKSTESAAFRAALVFAQEYGILAASAEDRPFVPVGSVVVCARTESRNVRGVAGIPEGMRRAFRKWDDSKGLGECRVLSITAALEATRGSDSDTRPA</sequence>
<feature type="compositionally biased region" description="Polar residues" evidence="1">
    <location>
        <begin position="763"/>
        <end position="774"/>
    </location>
</feature>
<feature type="region of interest" description="Disordered" evidence="1">
    <location>
        <begin position="21"/>
        <end position="284"/>
    </location>
</feature>
<dbReference type="GO" id="GO:0015629">
    <property type="term" value="C:actin cytoskeleton"/>
    <property type="evidence" value="ECO:0007669"/>
    <property type="project" value="TreeGrafter"/>
</dbReference>
<feature type="compositionally biased region" description="Basic and acidic residues" evidence="1">
    <location>
        <begin position="629"/>
        <end position="646"/>
    </location>
</feature>
<feature type="compositionally biased region" description="Polar residues" evidence="1">
    <location>
        <begin position="876"/>
        <end position="887"/>
    </location>
</feature>
<feature type="compositionally biased region" description="Basic and acidic residues" evidence="1">
    <location>
        <begin position="599"/>
        <end position="610"/>
    </location>
</feature>
<dbReference type="EMBL" id="CAJPDT010000050">
    <property type="protein sequence ID" value="CAF9928618.1"/>
    <property type="molecule type" value="Genomic_DNA"/>
</dbReference>
<gene>
    <name evidence="4" type="ORF">IMSHALPRED_007702</name>
</gene>
<evidence type="ECO:0000259" key="2">
    <source>
        <dbReference type="Pfam" id="PF13254"/>
    </source>
</evidence>
<feature type="compositionally biased region" description="Low complexity" evidence="1">
    <location>
        <begin position="264"/>
        <end position="275"/>
    </location>
</feature>
<feature type="domain" description="DUF7904" evidence="3">
    <location>
        <begin position="1257"/>
        <end position="1356"/>
    </location>
</feature>
<dbReference type="SMART" id="SM00262">
    <property type="entry name" value="GEL"/>
    <property type="match status" value="2"/>
</dbReference>
<dbReference type="OrthoDB" id="6375767at2759"/>
<reference evidence="4" key="1">
    <citation type="submission" date="2021-03" db="EMBL/GenBank/DDBJ databases">
        <authorList>
            <person name="Tagirdzhanova G."/>
        </authorList>
    </citation>
    <scope>NUCLEOTIDE SEQUENCE</scope>
</reference>
<feature type="compositionally biased region" description="Basic and acidic residues" evidence="1">
    <location>
        <begin position="792"/>
        <end position="809"/>
    </location>
</feature>
<dbReference type="Proteomes" id="UP000664534">
    <property type="component" value="Unassembled WGS sequence"/>
</dbReference>
<feature type="domain" description="DUF4045" evidence="2">
    <location>
        <begin position="10"/>
        <end position="759"/>
    </location>
</feature>
<proteinExistence type="predicted"/>
<evidence type="ECO:0000313" key="5">
    <source>
        <dbReference type="Proteomes" id="UP000664534"/>
    </source>
</evidence>
<feature type="compositionally biased region" description="Basic residues" evidence="1">
    <location>
        <begin position="908"/>
        <end position="919"/>
    </location>
</feature>
<feature type="compositionally biased region" description="Polar residues" evidence="1">
    <location>
        <begin position="1103"/>
        <end position="1112"/>
    </location>
</feature>
<accession>A0A8H3FVP6</accession>
<dbReference type="Gene3D" id="3.40.20.10">
    <property type="entry name" value="Severin"/>
    <property type="match status" value="3"/>
</dbReference>
<feature type="region of interest" description="Disordered" evidence="1">
    <location>
        <begin position="755"/>
        <end position="1212"/>
    </location>
</feature>
<feature type="compositionally biased region" description="Polar residues" evidence="1">
    <location>
        <begin position="317"/>
        <end position="326"/>
    </location>
</feature>
<dbReference type="InterPro" id="IPR057226">
    <property type="entry name" value="DUF7904"/>
</dbReference>
<dbReference type="SUPFAM" id="SSF55753">
    <property type="entry name" value="Actin depolymerizing proteins"/>
    <property type="match status" value="2"/>
</dbReference>
<feature type="compositionally biased region" description="Basic and acidic residues" evidence="1">
    <location>
        <begin position="1016"/>
        <end position="1025"/>
    </location>
</feature>
<feature type="compositionally biased region" description="Polar residues" evidence="1">
    <location>
        <begin position="985"/>
        <end position="1013"/>
    </location>
</feature>
<feature type="compositionally biased region" description="Basic and acidic residues" evidence="1">
    <location>
        <begin position="1118"/>
        <end position="1129"/>
    </location>
</feature>
<evidence type="ECO:0008006" key="6">
    <source>
        <dbReference type="Google" id="ProtNLM"/>
    </source>
</evidence>
<feature type="compositionally biased region" description="Polar residues" evidence="1">
    <location>
        <begin position="60"/>
        <end position="94"/>
    </location>
</feature>
<dbReference type="Pfam" id="PF25480">
    <property type="entry name" value="DUF7904"/>
    <property type="match status" value="1"/>
</dbReference>
<dbReference type="InterPro" id="IPR025118">
    <property type="entry name" value="DUF4045"/>
</dbReference>
<protein>
    <recommendedName>
        <fullName evidence="6">DUF4045 domain-containing protein</fullName>
    </recommendedName>
</protein>
<dbReference type="GO" id="GO:0051016">
    <property type="term" value="P:barbed-end actin filament capping"/>
    <property type="evidence" value="ECO:0007669"/>
    <property type="project" value="TreeGrafter"/>
</dbReference>
<feature type="compositionally biased region" description="Pro residues" evidence="1">
    <location>
        <begin position="1159"/>
        <end position="1171"/>
    </location>
</feature>
<feature type="compositionally biased region" description="Low complexity" evidence="1">
    <location>
        <begin position="156"/>
        <end position="171"/>
    </location>
</feature>
<dbReference type="GO" id="GO:0008154">
    <property type="term" value="P:actin polymerization or depolymerization"/>
    <property type="evidence" value="ECO:0007669"/>
    <property type="project" value="TreeGrafter"/>
</dbReference>
<dbReference type="PANTHER" id="PTHR11977">
    <property type="entry name" value="VILLIN"/>
    <property type="match status" value="1"/>
</dbReference>
<feature type="compositionally biased region" description="Low complexity" evidence="1">
    <location>
        <begin position="653"/>
        <end position="669"/>
    </location>
</feature>
<dbReference type="GO" id="GO:0051015">
    <property type="term" value="F:actin filament binding"/>
    <property type="evidence" value="ECO:0007669"/>
    <property type="project" value="InterPro"/>
</dbReference>
<feature type="compositionally biased region" description="Polar residues" evidence="1">
    <location>
        <begin position="424"/>
        <end position="441"/>
    </location>
</feature>
<dbReference type="InterPro" id="IPR007122">
    <property type="entry name" value="Villin/Gelsolin"/>
</dbReference>
<feature type="region of interest" description="Disordered" evidence="1">
    <location>
        <begin position="297"/>
        <end position="724"/>
    </location>
</feature>
<feature type="compositionally biased region" description="Basic and acidic residues" evidence="1">
    <location>
        <begin position="409"/>
        <end position="423"/>
    </location>
</feature>
<name>A0A8H3FVP6_9LECA</name>
<dbReference type="PANTHER" id="PTHR11977:SF133">
    <property type="entry name" value="DUF4045 DOMAIN-CONTAINING PROTEIN"/>
    <property type="match status" value="1"/>
</dbReference>
<feature type="compositionally biased region" description="Basic and acidic residues" evidence="1">
    <location>
        <begin position="670"/>
        <end position="682"/>
    </location>
</feature>
<feature type="compositionally biased region" description="Low complexity" evidence="1">
    <location>
        <begin position="497"/>
        <end position="508"/>
    </location>
</feature>
<evidence type="ECO:0000313" key="4">
    <source>
        <dbReference type="EMBL" id="CAF9928618.1"/>
    </source>
</evidence>